<dbReference type="Proteomes" id="UP001603418">
    <property type="component" value="Unassembled WGS sequence"/>
</dbReference>
<organism evidence="2 3">
    <name type="scientific">Streptomyces eurythermus</name>
    <dbReference type="NCBI Taxonomy" id="42237"/>
    <lineage>
        <taxon>Bacteria</taxon>
        <taxon>Bacillati</taxon>
        <taxon>Actinomycetota</taxon>
        <taxon>Actinomycetes</taxon>
        <taxon>Kitasatosporales</taxon>
        <taxon>Streptomycetaceae</taxon>
        <taxon>Streptomyces</taxon>
    </lineage>
</organism>
<keyword evidence="3" id="KW-1185">Reference proteome</keyword>
<comment type="caution">
    <text evidence="2">The sequence shown here is derived from an EMBL/GenBank/DDBJ whole genome shotgun (WGS) entry which is preliminary data.</text>
</comment>
<evidence type="ECO:0000313" key="2">
    <source>
        <dbReference type="EMBL" id="MFF9885751.1"/>
    </source>
</evidence>
<dbReference type="RefSeq" id="WP_157855594.1">
    <property type="nucleotide sequence ID" value="NZ_JBFACJ010000024.1"/>
</dbReference>
<feature type="region of interest" description="Disordered" evidence="1">
    <location>
        <begin position="1"/>
        <end position="30"/>
    </location>
</feature>
<name>A0ABW6Z3M8_9ACTN</name>
<accession>A0ABW6Z3M8</accession>
<proteinExistence type="predicted"/>
<gene>
    <name evidence="2" type="ORF">ACF1HC_29775</name>
</gene>
<evidence type="ECO:0000313" key="3">
    <source>
        <dbReference type="Proteomes" id="UP001603418"/>
    </source>
</evidence>
<sequence>MLSTLATPAAAAERLPGHTRTRPLPPDPGEEALTVLGPAWRSPTATTVLAGETFDLVRVAETPGRLALDYLQRRGIRRGAVFTEYGSWHFFVPPDSAVLPPGTDWPQAVTYLTGQHVTIPGRGTRTADQAPLHWITRDPAGHLFTAPIFLWAALRTFTATPDLPTTGNAQ</sequence>
<reference evidence="2 3" key="1">
    <citation type="submission" date="2024-10" db="EMBL/GenBank/DDBJ databases">
        <title>The Natural Products Discovery Center: Release of the First 8490 Sequenced Strains for Exploring Actinobacteria Biosynthetic Diversity.</title>
        <authorList>
            <person name="Kalkreuter E."/>
            <person name="Kautsar S.A."/>
            <person name="Yang D."/>
            <person name="Bader C.D."/>
            <person name="Teijaro C.N."/>
            <person name="Fluegel L."/>
            <person name="Davis C.M."/>
            <person name="Simpson J.R."/>
            <person name="Lauterbach L."/>
            <person name="Steele A.D."/>
            <person name="Gui C."/>
            <person name="Meng S."/>
            <person name="Li G."/>
            <person name="Viehrig K."/>
            <person name="Ye F."/>
            <person name="Su P."/>
            <person name="Kiefer A.F."/>
            <person name="Nichols A."/>
            <person name="Cepeda A.J."/>
            <person name="Yan W."/>
            <person name="Fan B."/>
            <person name="Jiang Y."/>
            <person name="Adhikari A."/>
            <person name="Zheng C.-J."/>
            <person name="Schuster L."/>
            <person name="Cowan T.M."/>
            <person name="Smanski M.J."/>
            <person name="Chevrette M.G."/>
            <person name="De Carvalho L.P.S."/>
            <person name="Shen B."/>
        </authorList>
    </citation>
    <scope>NUCLEOTIDE SEQUENCE [LARGE SCALE GENOMIC DNA]</scope>
    <source>
        <strain evidence="2 3">NPDC013366</strain>
    </source>
</reference>
<evidence type="ECO:0000256" key="1">
    <source>
        <dbReference type="SAM" id="MobiDB-lite"/>
    </source>
</evidence>
<dbReference type="EMBL" id="JBICBM010000015">
    <property type="protein sequence ID" value="MFF9885751.1"/>
    <property type="molecule type" value="Genomic_DNA"/>
</dbReference>
<protein>
    <submittedName>
        <fullName evidence="2">Uncharacterized protein</fullName>
    </submittedName>
</protein>